<dbReference type="EMBL" id="MU154530">
    <property type="protein sequence ID" value="KAF9499924.1"/>
    <property type="molecule type" value="Genomic_DNA"/>
</dbReference>
<reference evidence="2" key="1">
    <citation type="submission" date="2020-11" db="EMBL/GenBank/DDBJ databases">
        <authorList>
            <consortium name="DOE Joint Genome Institute"/>
            <person name="Ahrendt S."/>
            <person name="Riley R."/>
            <person name="Andreopoulos W."/>
            <person name="Labutti K."/>
            <person name="Pangilinan J."/>
            <person name="Ruiz-Duenas F.J."/>
            <person name="Barrasa J.M."/>
            <person name="Sanchez-Garcia M."/>
            <person name="Camarero S."/>
            <person name="Miyauchi S."/>
            <person name="Serrano A."/>
            <person name="Linde D."/>
            <person name="Babiker R."/>
            <person name="Drula E."/>
            <person name="Ayuso-Fernandez I."/>
            <person name="Pacheco R."/>
            <person name="Padilla G."/>
            <person name="Ferreira P."/>
            <person name="Barriuso J."/>
            <person name="Kellner H."/>
            <person name="Castanera R."/>
            <person name="Alfaro M."/>
            <person name="Ramirez L."/>
            <person name="Pisabarro A.G."/>
            <person name="Kuo A."/>
            <person name="Tritt A."/>
            <person name="Lipzen A."/>
            <person name="He G."/>
            <person name="Yan M."/>
            <person name="Ng V."/>
            <person name="Cullen D."/>
            <person name="Martin F."/>
            <person name="Rosso M.-N."/>
            <person name="Henrissat B."/>
            <person name="Hibbett D."/>
            <person name="Martinez A.T."/>
            <person name="Grigoriev I.V."/>
        </authorList>
    </citation>
    <scope>NUCLEOTIDE SEQUENCE</scope>
    <source>
        <strain evidence="2">ATCC 90797</strain>
    </source>
</reference>
<feature type="region of interest" description="Disordered" evidence="1">
    <location>
        <begin position="227"/>
        <end position="249"/>
    </location>
</feature>
<comment type="caution">
    <text evidence="2">The sequence shown here is derived from an EMBL/GenBank/DDBJ whole genome shotgun (WGS) entry which is preliminary data.</text>
</comment>
<dbReference type="AlphaFoldDB" id="A0A9P6A5E3"/>
<gene>
    <name evidence="2" type="ORF">BDN71DRAFT_1427889</name>
</gene>
<accession>A0A9P6A5E3</accession>
<proteinExistence type="predicted"/>
<keyword evidence="3" id="KW-1185">Reference proteome</keyword>
<name>A0A9P6A5E3_PLEER</name>
<organism evidence="2 3">
    <name type="scientific">Pleurotus eryngii</name>
    <name type="common">Boletus of the steppes</name>
    <dbReference type="NCBI Taxonomy" id="5323"/>
    <lineage>
        <taxon>Eukaryota</taxon>
        <taxon>Fungi</taxon>
        <taxon>Dikarya</taxon>
        <taxon>Basidiomycota</taxon>
        <taxon>Agaricomycotina</taxon>
        <taxon>Agaricomycetes</taxon>
        <taxon>Agaricomycetidae</taxon>
        <taxon>Agaricales</taxon>
        <taxon>Pleurotineae</taxon>
        <taxon>Pleurotaceae</taxon>
        <taxon>Pleurotus</taxon>
    </lineage>
</organism>
<evidence type="ECO:0000256" key="1">
    <source>
        <dbReference type="SAM" id="MobiDB-lite"/>
    </source>
</evidence>
<evidence type="ECO:0000313" key="2">
    <source>
        <dbReference type="EMBL" id="KAF9499924.1"/>
    </source>
</evidence>
<dbReference type="Proteomes" id="UP000807025">
    <property type="component" value="Unassembled WGS sequence"/>
</dbReference>
<protein>
    <submittedName>
        <fullName evidence="2">Uncharacterized protein</fullName>
    </submittedName>
</protein>
<feature type="compositionally biased region" description="Basic and acidic residues" evidence="1">
    <location>
        <begin position="233"/>
        <end position="249"/>
    </location>
</feature>
<evidence type="ECO:0000313" key="3">
    <source>
        <dbReference type="Proteomes" id="UP000807025"/>
    </source>
</evidence>
<sequence length="249" mass="26830">MGTKEDGVEVVVVEAEVAQATGVLNLLEAKASPLVDSLDFVKPITEEDDAVRVFAVEFPSEFTIHICLKGVAQEVIIEEGIGTSQQSSQDMEGSKGEFADNQRTACTLVIPQATASTRAEVSIDLCLKNCSALLNQSQSRDASTSPSPMARLGRVWRKEMEEDGTGDRGELESIHKIRPSLEGADWVLVRGGVTGARELVFDGSDTRLDVASAQLWVFKEKGTVGRDLGGRVGEGREGATRTDRTRSSF</sequence>